<evidence type="ECO:0000313" key="2">
    <source>
        <dbReference type="EMBL" id="GAK58793.1"/>
    </source>
</evidence>
<keyword evidence="2" id="KW-0813">Transport</keyword>
<gene>
    <name evidence="2" type="ORF">U27_05768</name>
</gene>
<dbReference type="EMBL" id="DF820468">
    <property type="protein sequence ID" value="GAK58793.1"/>
    <property type="molecule type" value="Genomic_DNA"/>
</dbReference>
<dbReference type="SUPFAM" id="SSF53850">
    <property type="entry name" value="Periplasmic binding protein-like II"/>
    <property type="match status" value="1"/>
</dbReference>
<keyword evidence="3" id="KW-1185">Reference proteome</keyword>
<dbReference type="Pfam" id="PF01547">
    <property type="entry name" value="SBP_bac_1"/>
    <property type="match status" value="1"/>
</dbReference>
<feature type="chain" id="PRO_5001755473" evidence="1">
    <location>
        <begin position="19"/>
        <end position="407"/>
    </location>
</feature>
<dbReference type="AlphaFoldDB" id="A0A081C2I8"/>
<sequence>MKKCLMICLVMFVSLVMATGMVSADQVVKFWYHFDDPETALNPLIQKFESENPGIRIEAERIAWDVYNQKLLTAIAGGFPPDVAQVKLWWQPQLVSMKALLPLDDYIAKWPGKDDVFDRVWELTKYSDGHQYYMPLQMVILYLYYRVDMFQELGLEVPKTREEFLEAAKKLTRDTNGDGEIDVYGFGIRGARGGHDWWGTFVLSSGAQFFDENGNSGLTTPEAIAANQWFIDLYRVHKVSPPTTPSDGFKEIIANMASGRTAMTIHHLGSAAQLEEALGDKISAAPVPKGTKGYWTSFGDEENAVFAATKVPDAAFKWASFLAEAENNAIWQKSSGQVSINKSNASADANRFLKATTDSSDFAGVLPAHVKTAEFVESLWPALMQQAFAGQISSEEMMQKIADHFAE</sequence>
<reference evidence="2 3" key="1">
    <citation type="journal article" date="2015" name="PeerJ">
        <title>First genomic representation of candidate bacterial phylum KSB3 points to enhanced environmental sensing as a trigger of wastewater bulking.</title>
        <authorList>
            <person name="Sekiguchi Y."/>
            <person name="Ohashi A."/>
            <person name="Parks D.H."/>
            <person name="Yamauchi T."/>
            <person name="Tyson G.W."/>
            <person name="Hugenholtz P."/>
        </authorList>
    </citation>
    <scope>NUCLEOTIDE SEQUENCE [LARGE SCALE GENOMIC DNA]</scope>
</reference>
<dbReference type="HOGENOM" id="CLU_031285_10_1_0"/>
<dbReference type="Gene3D" id="3.40.190.10">
    <property type="entry name" value="Periplasmic binding protein-like II"/>
    <property type="match status" value="1"/>
</dbReference>
<keyword evidence="2" id="KW-0762">Sugar transport</keyword>
<dbReference type="PANTHER" id="PTHR43649:SF12">
    <property type="entry name" value="DIACETYLCHITOBIOSE BINDING PROTEIN DASA"/>
    <property type="match status" value="1"/>
</dbReference>
<proteinExistence type="predicted"/>
<dbReference type="PANTHER" id="PTHR43649">
    <property type="entry name" value="ARABINOSE-BINDING PROTEIN-RELATED"/>
    <property type="match status" value="1"/>
</dbReference>
<dbReference type="InterPro" id="IPR050490">
    <property type="entry name" value="Bact_solute-bd_prot1"/>
</dbReference>
<evidence type="ECO:0000256" key="1">
    <source>
        <dbReference type="SAM" id="SignalP"/>
    </source>
</evidence>
<protein>
    <submittedName>
        <fullName evidence="2">ABC sugar transporter, periplasmic binding protein</fullName>
    </submittedName>
</protein>
<dbReference type="CDD" id="cd13585">
    <property type="entry name" value="PBP2_TMBP_like"/>
    <property type="match status" value="1"/>
</dbReference>
<dbReference type="Proteomes" id="UP000030661">
    <property type="component" value="Unassembled WGS sequence"/>
</dbReference>
<name>A0A081C2I8_VECG1</name>
<accession>A0A081C2I8</accession>
<keyword evidence="1" id="KW-0732">Signal</keyword>
<feature type="signal peptide" evidence="1">
    <location>
        <begin position="1"/>
        <end position="18"/>
    </location>
</feature>
<organism evidence="2 3">
    <name type="scientific">Vecturithrix granuli</name>
    <dbReference type="NCBI Taxonomy" id="1499967"/>
    <lineage>
        <taxon>Bacteria</taxon>
        <taxon>Candidatus Moduliflexota</taxon>
        <taxon>Candidatus Vecturitrichia</taxon>
        <taxon>Candidatus Vecturitrichales</taxon>
        <taxon>Candidatus Vecturitrichaceae</taxon>
        <taxon>Candidatus Vecturithrix</taxon>
    </lineage>
</organism>
<evidence type="ECO:0000313" key="3">
    <source>
        <dbReference type="Proteomes" id="UP000030661"/>
    </source>
</evidence>
<dbReference type="STRING" id="1499967.U27_05768"/>
<dbReference type="eggNOG" id="COG1653">
    <property type="taxonomic scope" value="Bacteria"/>
</dbReference>
<dbReference type="InterPro" id="IPR006059">
    <property type="entry name" value="SBP"/>
</dbReference>